<feature type="domain" description="Bacillithiol biosynthesis BshC N-terminal Rossmann-like" evidence="3">
    <location>
        <begin position="1"/>
        <end position="376"/>
    </location>
</feature>
<dbReference type="EC" id="6.-.-.-" evidence="2"/>
<dbReference type="InterPro" id="IPR055399">
    <property type="entry name" value="CC_BshC"/>
</dbReference>
<evidence type="ECO:0000313" key="5">
    <source>
        <dbReference type="EMBL" id="MDW0115825.1"/>
    </source>
</evidence>
<dbReference type="Pfam" id="PF10079">
    <property type="entry name" value="Rossmann-like_BshC"/>
    <property type="match status" value="1"/>
</dbReference>
<comment type="function">
    <text evidence="2">Involved in bacillithiol (BSH) biosynthesis. May catalyze the last step of the pathway, the addition of cysteine to glucosamine malate (GlcN-Mal) to generate BSH.</text>
</comment>
<accession>A0AAW9A7N4</accession>
<dbReference type="EMBL" id="JAUBDJ010000001">
    <property type="protein sequence ID" value="MDW0115825.1"/>
    <property type="molecule type" value="Genomic_DNA"/>
</dbReference>
<dbReference type="GO" id="GO:0016874">
    <property type="term" value="F:ligase activity"/>
    <property type="evidence" value="ECO:0007669"/>
    <property type="project" value="UniProtKB-UniRule"/>
</dbReference>
<protein>
    <recommendedName>
        <fullName evidence="2">Putative cysteine ligase BshC</fullName>
        <ecNumber evidence="2">6.-.-.-</ecNumber>
    </recommendedName>
</protein>
<dbReference type="AlphaFoldDB" id="A0AAW9A7N4"/>
<evidence type="ECO:0000259" key="3">
    <source>
        <dbReference type="Pfam" id="PF10079"/>
    </source>
</evidence>
<comment type="caution">
    <text evidence="5">The sequence shown here is derived from an EMBL/GenBank/DDBJ whole genome shotgun (WGS) entry which is preliminary data.</text>
</comment>
<evidence type="ECO:0000313" key="6">
    <source>
        <dbReference type="Proteomes" id="UP001271648"/>
    </source>
</evidence>
<name>A0AAW9A7N4_9BACL</name>
<gene>
    <name evidence="2 5" type="primary">bshC</name>
    <name evidence="5" type="ORF">QTL97_02575</name>
</gene>
<dbReference type="Pfam" id="PF24850">
    <property type="entry name" value="CC_BshC"/>
    <property type="match status" value="1"/>
</dbReference>
<keyword evidence="1 2" id="KW-0436">Ligase</keyword>
<dbReference type="Proteomes" id="UP001271648">
    <property type="component" value="Unassembled WGS sequence"/>
</dbReference>
<dbReference type="InterPro" id="IPR011199">
    <property type="entry name" value="Bacillithiol_biosynth_BshC"/>
</dbReference>
<evidence type="ECO:0000259" key="4">
    <source>
        <dbReference type="Pfam" id="PF24850"/>
    </source>
</evidence>
<evidence type="ECO:0000256" key="1">
    <source>
        <dbReference type="ARBA" id="ARBA00022598"/>
    </source>
</evidence>
<evidence type="ECO:0000256" key="2">
    <source>
        <dbReference type="HAMAP-Rule" id="MF_01867"/>
    </source>
</evidence>
<organism evidence="5 6">
    <name type="scientific">Sporosarcina thermotolerans</name>
    <dbReference type="NCBI Taxonomy" id="633404"/>
    <lineage>
        <taxon>Bacteria</taxon>
        <taxon>Bacillati</taxon>
        <taxon>Bacillota</taxon>
        <taxon>Bacilli</taxon>
        <taxon>Bacillales</taxon>
        <taxon>Caryophanaceae</taxon>
        <taxon>Sporosarcina</taxon>
    </lineage>
</organism>
<sequence>MELESLELQNGNKVMQAYNHDEKFIHTFFDYKNESNSYPKRLKELSDRSFQRKELANVITSFMEPFGISEKAAKYIDELANDGVVVIGGQQAGIMTGPLYSVHKAITVILLAEKKREELGVPVIPVFWIAGEDHDLNEINHVYTEVSGKVTKNKYREKYILKLMASEAEYSHEMMTTFVKDTFRQFGETEHTKSLLDEVLEAVSLEKTFTGFFVRLMNGLFSEHGLLLIDSAYKPLREIEKGPFTGFIEAAEKIAKMIASTEEEFDAIGFGRPIQAEYDAANLFYMHETGRVLLTRDNEDFVNSSAGIRFTPDELMKVANEEPWLLSNNVATRPIMQDMVFPVLSFVGGPGEIAYWALLKDAFHHFGIKMPILVPRISITLVTPQAKQAMDDVALTVSDVLSGKVLDEREKFIETLHDEQFDELLRETETFLTSKYVELESVVDLSMTQLLHKNLEFHKKQLNYLRGKAEESLLLKHEVALRKYRILENELLPEGSLQERLFTPYTFMNQYGPELVRNLLCQPLKMDGTHQIVYL</sequence>
<keyword evidence="6" id="KW-1185">Reference proteome</keyword>
<comment type="similarity">
    <text evidence="2">Belongs to the BshC family.</text>
</comment>
<dbReference type="HAMAP" id="MF_01867">
    <property type="entry name" value="BshC"/>
    <property type="match status" value="1"/>
</dbReference>
<dbReference type="RefSeq" id="WP_283731650.1">
    <property type="nucleotide sequence ID" value="NZ_CP125968.1"/>
</dbReference>
<dbReference type="InterPro" id="IPR055398">
    <property type="entry name" value="Rossmann-like_BshC"/>
</dbReference>
<proteinExistence type="inferred from homology"/>
<reference evidence="5 6" key="1">
    <citation type="submission" date="2023-06" db="EMBL/GenBank/DDBJ databases">
        <title>Sporosarcina sp. nov., isolated from Korean traditional fermented seafood 'Jeotgal'.</title>
        <authorList>
            <person name="Yang A.I."/>
            <person name="Shin N.-R."/>
        </authorList>
    </citation>
    <scope>NUCLEOTIDE SEQUENCE [LARGE SCALE GENOMIC DNA]</scope>
    <source>
        <strain evidence="5 6">KCTC43456</strain>
    </source>
</reference>
<feature type="domain" description="Bacillithiol biosynthesis BshC C-terminal coiled-coil" evidence="4">
    <location>
        <begin position="379"/>
        <end position="535"/>
    </location>
</feature>
<dbReference type="PIRSF" id="PIRSF012535">
    <property type="entry name" value="UCP012535"/>
    <property type="match status" value="1"/>
</dbReference>
<dbReference type="NCBIfam" id="TIGR03998">
    <property type="entry name" value="thiol_BshC"/>
    <property type="match status" value="1"/>
</dbReference>